<dbReference type="SUPFAM" id="SSF52922">
    <property type="entry name" value="TK C-terminal domain-like"/>
    <property type="match status" value="1"/>
</dbReference>
<dbReference type="NCBIfam" id="TIGR00204">
    <property type="entry name" value="dxs"/>
    <property type="match status" value="1"/>
</dbReference>
<dbReference type="UniPathway" id="UPA00064">
    <property type="reaction ID" value="UER00091"/>
</dbReference>
<dbReference type="InterPro" id="IPR005477">
    <property type="entry name" value="Dxylulose-5-P_synthase"/>
</dbReference>
<feature type="binding site" evidence="10">
    <location>
        <position position="383"/>
    </location>
    <ligand>
        <name>thiamine diphosphate</name>
        <dbReference type="ChEBI" id="CHEBI:58937"/>
    </ligand>
</feature>
<evidence type="ECO:0000256" key="9">
    <source>
        <dbReference type="ARBA" id="ARBA00023229"/>
    </source>
</evidence>
<evidence type="ECO:0000259" key="11">
    <source>
        <dbReference type="SMART" id="SM00861"/>
    </source>
</evidence>
<dbReference type="FunFam" id="3.40.50.970:FF:000005">
    <property type="entry name" value="1-deoxy-D-xylulose-5-phosphate synthase"/>
    <property type="match status" value="1"/>
</dbReference>
<sequence>MFYLKQTEKIRKRDDIVYTYLSKISSPEDLKQLKENEIELLAQEIRCFLIDSVSKTGGHLASNLGVVELTLALHMMFDSPKDKLIWDVGHQSYIHKIICGRKEAFASLRQYKGLSGFPKRVESPHDHFETGHSSTSISAALGMAFARDLKKESFSIVAVIGDGALTGGMAFEALNHAGQSKKNITVVLNDNEMSISHNVGGLSDYLNRIRTTPIYSKVKGDMEHILSNIPAIGKSVVKTAEKAKDCIKYFFVPGVLFEELGFTYIGPIDGHNFQAMCKALKQCKNISGPVLLHVLTKKGKGYKPAETFPDEYHGVSPFKVDSGKPVAKASKISFSDVAGAALVEKAEENPKIVAITAAMPSGTGLSTFAEKFPDRFFDVGIAEQHAVTLAAGFAAEGYKPFFPVYSTFLQRGFDQVIHDVCIQSLPVTLLLDRAGVVGNDGETHHGVFDISFLSCIPNLTFMAPKDGNELKQMIDYAVNSNGPVAIRYPRGNTDVIETDNSKEIATGRGEIVYEAGKDALIIALGPMCQRALEACKQLEERGIFCTILNPRFIKPMDEFLILQYVSKCKRVYTIEDHVKHGGFGSQVVNLLNDHNIMKEVTILAYPDVFIEHGDINTIMEVYGLSSQQLFNIIDKDFAGKKSRIAMTR</sequence>
<comment type="caution">
    <text evidence="12">The sequence shown here is derived from an EMBL/GenBank/DDBJ whole genome shotgun (WGS) entry which is preliminary data.</text>
</comment>
<evidence type="ECO:0000256" key="3">
    <source>
        <dbReference type="ARBA" id="ARBA00011738"/>
    </source>
</evidence>
<name>A0A6I0FDS6_9FIRM</name>
<dbReference type="Gene3D" id="3.40.50.970">
    <property type="match status" value="2"/>
</dbReference>
<organism evidence="12 13">
    <name type="scientific">Alkaliphilus pronyensis</name>
    <dbReference type="NCBI Taxonomy" id="1482732"/>
    <lineage>
        <taxon>Bacteria</taxon>
        <taxon>Bacillati</taxon>
        <taxon>Bacillota</taxon>
        <taxon>Clostridia</taxon>
        <taxon>Peptostreptococcales</taxon>
        <taxon>Natronincolaceae</taxon>
        <taxon>Alkaliphilus</taxon>
    </lineage>
</organism>
<keyword evidence="5 10" id="KW-0479">Metal-binding</keyword>
<feature type="binding site" evidence="10">
    <location>
        <begin position="163"/>
        <end position="164"/>
    </location>
    <ligand>
        <name>thiamine diphosphate</name>
        <dbReference type="ChEBI" id="CHEBI:58937"/>
    </ligand>
</feature>
<gene>
    <name evidence="10 12" type="primary">dxs</name>
    <name evidence="12" type="ORF">F8154_03625</name>
</gene>
<dbReference type="InterPro" id="IPR049557">
    <property type="entry name" value="Transketolase_CS"/>
</dbReference>
<feature type="domain" description="Transketolase-like pyrimidine-binding" evidence="11">
    <location>
        <begin position="332"/>
        <end position="495"/>
    </location>
</feature>
<comment type="cofactor">
    <cofactor evidence="10">
        <name>thiamine diphosphate</name>
        <dbReference type="ChEBI" id="CHEBI:58937"/>
    </cofactor>
    <text evidence="10">Binds 1 thiamine pyrophosphate per subunit.</text>
</comment>
<accession>A0A6I0FDS6</accession>
<comment type="similarity">
    <text evidence="2 10">Belongs to the transketolase family. DXPS subfamily.</text>
</comment>
<dbReference type="PANTHER" id="PTHR43322:SF5">
    <property type="entry name" value="1-DEOXY-D-XYLULOSE-5-PHOSPHATE SYNTHASE, CHLOROPLASTIC"/>
    <property type="match status" value="1"/>
</dbReference>
<evidence type="ECO:0000313" key="13">
    <source>
        <dbReference type="Proteomes" id="UP000432715"/>
    </source>
</evidence>
<dbReference type="InterPro" id="IPR033248">
    <property type="entry name" value="Transketolase_C"/>
</dbReference>
<dbReference type="Pfam" id="PF13292">
    <property type="entry name" value="DXP_synthase_N"/>
    <property type="match status" value="1"/>
</dbReference>
<proteinExistence type="inferred from homology"/>
<dbReference type="InterPro" id="IPR009014">
    <property type="entry name" value="Transketo_C/PFOR_II"/>
</dbReference>
<dbReference type="EMBL" id="WBZC01000010">
    <property type="protein sequence ID" value="KAB3537416.1"/>
    <property type="molecule type" value="Genomic_DNA"/>
</dbReference>
<dbReference type="CDD" id="cd02007">
    <property type="entry name" value="TPP_DXS"/>
    <property type="match status" value="1"/>
</dbReference>
<feature type="binding site" evidence="10">
    <location>
        <position position="90"/>
    </location>
    <ligand>
        <name>thiamine diphosphate</name>
        <dbReference type="ChEBI" id="CHEBI:58937"/>
    </ligand>
</feature>
<dbReference type="EC" id="2.2.1.7" evidence="10"/>
<dbReference type="GO" id="GO:0019288">
    <property type="term" value="P:isopentenyl diphosphate biosynthetic process, methylerythritol 4-phosphate pathway"/>
    <property type="evidence" value="ECO:0007669"/>
    <property type="project" value="TreeGrafter"/>
</dbReference>
<evidence type="ECO:0000256" key="5">
    <source>
        <dbReference type="ARBA" id="ARBA00022723"/>
    </source>
</evidence>
<dbReference type="OrthoDB" id="9803371at2"/>
<dbReference type="GO" id="GO:0009228">
    <property type="term" value="P:thiamine biosynthetic process"/>
    <property type="evidence" value="ECO:0007669"/>
    <property type="project" value="UniProtKB-UniRule"/>
</dbReference>
<protein>
    <recommendedName>
        <fullName evidence="10">1-deoxy-D-xylulose-5-phosphate synthase</fullName>
        <ecNumber evidence="10">2.2.1.7</ecNumber>
    </recommendedName>
    <alternativeName>
        <fullName evidence="10">1-deoxyxylulose-5-phosphate synthase</fullName>
        <shortName evidence="10">DXP synthase</shortName>
        <shortName evidence="10">DXPS</shortName>
    </alternativeName>
</protein>
<evidence type="ECO:0000256" key="2">
    <source>
        <dbReference type="ARBA" id="ARBA00011081"/>
    </source>
</evidence>
<dbReference type="GO" id="GO:0000287">
    <property type="term" value="F:magnesium ion binding"/>
    <property type="evidence" value="ECO:0007669"/>
    <property type="project" value="UniProtKB-UniRule"/>
</dbReference>
<comment type="function">
    <text evidence="10">Catalyzes the acyloin condensation reaction between C atoms 2 and 3 of pyruvate and glyceraldehyde 3-phosphate to yield 1-deoxy-D-xylulose-5-phosphate (DXP).</text>
</comment>
<keyword evidence="9 10" id="KW-0414">Isoprene biosynthesis</keyword>
<dbReference type="Gene3D" id="3.40.50.920">
    <property type="match status" value="1"/>
</dbReference>
<dbReference type="GO" id="GO:0005829">
    <property type="term" value="C:cytosol"/>
    <property type="evidence" value="ECO:0007669"/>
    <property type="project" value="TreeGrafter"/>
</dbReference>
<comment type="catalytic activity">
    <reaction evidence="10">
        <text>D-glyceraldehyde 3-phosphate + pyruvate + H(+) = 1-deoxy-D-xylulose 5-phosphate + CO2</text>
        <dbReference type="Rhea" id="RHEA:12605"/>
        <dbReference type="ChEBI" id="CHEBI:15361"/>
        <dbReference type="ChEBI" id="CHEBI:15378"/>
        <dbReference type="ChEBI" id="CHEBI:16526"/>
        <dbReference type="ChEBI" id="CHEBI:57792"/>
        <dbReference type="ChEBI" id="CHEBI:59776"/>
        <dbReference type="EC" id="2.2.1.7"/>
    </reaction>
</comment>
<keyword evidence="13" id="KW-1185">Reference proteome</keyword>
<feature type="binding site" evidence="10">
    <location>
        <position position="302"/>
    </location>
    <ligand>
        <name>thiamine diphosphate</name>
        <dbReference type="ChEBI" id="CHEBI:58937"/>
    </ligand>
</feature>
<keyword evidence="6 10" id="KW-0460">Magnesium</keyword>
<keyword evidence="7 10" id="KW-0784">Thiamine biosynthesis</keyword>
<dbReference type="InterPro" id="IPR005475">
    <property type="entry name" value="Transketolase-like_Pyr-bd"/>
</dbReference>
<feature type="binding site" evidence="10">
    <location>
        <position position="191"/>
    </location>
    <ligand>
        <name>Mg(2+)</name>
        <dbReference type="ChEBI" id="CHEBI:18420"/>
    </ligand>
</feature>
<comment type="cofactor">
    <cofactor evidence="10">
        <name>Mg(2+)</name>
        <dbReference type="ChEBI" id="CHEBI:18420"/>
    </cofactor>
    <text evidence="10">Binds 1 Mg(2+) ion per subunit.</text>
</comment>
<feature type="binding site" evidence="10">
    <location>
        <position position="162"/>
    </location>
    <ligand>
        <name>Mg(2+)</name>
        <dbReference type="ChEBI" id="CHEBI:18420"/>
    </ligand>
</feature>
<dbReference type="PROSITE" id="PS00802">
    <property type="entry name" value="TRANSKETOLASE_2"/>
    <property type="match status" value="1"/>
</dbReference>
<feature type="binding site" evidence="10">
    <location>
        <position position="191"/>
    </location>
    <ligand>
        <name>thiamine diphosphate</name>
        <dbReference type="ChEBI" id="CHEBI:58937"/>
    </ligand>
</feature>
<dbReference type="CDD" id="cd07033">
    <property type="entry name" value="TPP_PYR_DXS_TK_like"/>
    <property type="match status" value="1"/>
</dbReference>
<dbReference type="SUPFAM" id="SSF52518">
    <property type="entry name" value="Thiamin diphosphate-binding fold (THDP-binding)"/>
    <property type="match status" value="1"/>
</dbReference>
<dbReference type="Pfam" id="PF02780">
    <property type="entry name" value="Transketolase_C"/>
    <property type="match status" value="1"/>
</dbReference>
<evidence type="ECO:0000256" key="7">
    <source>
        <dbReference type="ARBA" id="ARBA00022977"/>
    </source>
</evidence>
<dbReference type="GO" id="GO:0016114">
    <property type="term" value="P:terpenoid biosynthetic process"/>
    <property type="evidence" value="ECO:0007669"/>
    <property type="project" value="UniProtKB-UniRule"/>
</dbReference>
<comment type="pathway">
    <text evidence="1 10">Metabolic intermediate biosynthesis; 1-deoxy-D-xylulose 5-phosphate biosynthesis; 1-deoxy-D-xylulose 5-phosphate from D-glyceraldehyde 3-phosphate and pyruvate: step 1/1.</text>
</comment>
<evidence type="ECO:0000256" key="8">
    <source>
        <dbReference type="ARBA" id="ARBA00023052"/>
    </source>
</evidence>
<evidence type="ECO:0000256" key="10">
    <source>
        <dbReference type="HAMAP-Rule" id="MF_00315"/>
    </source>
</evidence>
<dbReference type="InterPro" id="IPR029061">
    <property type="entry name" value="THDP-binding"/>
</dbReference>
<feature type="binding site" evidence="10">
    <location>
        <begin position="131"/>
        <end position="133"/>
    </location>
    <ligand>
        <name>thiamine diphosphate</name>
        <dbReference type="ChEBI" id="CHEBI:58937"/>
    </ligand>
</feature>
<dbReference type="AlphaFoldDB" id="A0A6I0FDS6"/>
<dbReference type="PANTHER" id="PTHR43322">
    <property type="entry name" value="1-D-DEOXYXYLULOSE 5-PHOSPHATE SYNTHASE-RELATED"/>
    <property type="match status" value="1"/>
</dbReference>
<keyword evidence="4 10" id="KW-0808">Transferase</keyword>
<evidence type="ECO:0000256" key="1">
    <source>
        <dbReference type="ARBA" id="ARBA00004980"/>
    </source>
</evidence>
<dbReference type="HAMAP" id="MF_00315">
    <property type="entry name" value="DXP_synth"/>
    <property type="match status" value="1"/>
</dbReference>
<evidence type="ECO:0000256" key="6">
    <source>
        <dbReference type="ARBA" id="ARBA00022842"/>
    </source>
</evidence>
<keyword evidence="8 10" id="KW-0786">Thiamine pyrophosphate</keyword>
<reference evidence="12 13" key="1">
    <citation type="submission" date="2019-10" db="EMBL/GenBank/DDBJ databases">
        <title>Alkaliphilus serpentinus sp. nov. and Alkaliphilus pronyensis sp. nov., two novel anaerobic alkaliphilic species isolated from the serpentinized-hosted hydrothermal field of the Prony Bay (New Caledonia).</title>
        <authorList>
            <person name="Postec A."/>
        </authorList>
    </citation>
    <scope>NUCLEOTIDE SEQUENCE [LARGE SCALE GENOMIC DNA]</scope>
    <source>
        <strain evidence="12 13">LacV</strain>
    </source>
</reference>
<dbReference type="PROSITE" id="PS00801">
    <property type="entry name" value="TRANSKETOLASE_1"/>
    <property type="match status" value="1"/>
</dbReference>
<evidence type="ECO:0000313" key="12">
    <source>
        <dbReference type="EMBL" id="KAB3537416.1"/>
    </source>
</evidence>
<dbReference type="GO" id="GO:0008661">
    <property type="term" value="F:1-deoxy-D-xylulose-5-phosphate synthase activity"/>
    <property type="evidence" value="ECO:0007669"/>
    <property type="project" value="UniProtKB-UniRule"/>
</dbReference>
<dbReference type="GO" id="GO:0030976">
    <property type="term" value="F:thiamine pyrophosphate binding"/>
    <property type="evidence" value="ECO:0007669"/>
    <property type="project" value="UniProtKB-UniRule"/>
</dbReference>
<comment type="subunit">
    <text evidence="3 10">Homodimer.</text>
</comment>
<dbReference type="Pfam" id="PF02779">
    <property type="entry name" value="Transket_pyr"/>
    <property type="match status" value="1"/>
</dbReference>
<dbReference type="NCBIfam" id="NF003933">
    <property type="entry name" value="PRK05444.2-2"/>
    <property type="match status" value="1"/>
</dbReference>
<dbReference type="Proteomes" id="UP000432715">
    <property type="component" value="Unassembled WGS sequence"/>
</dbReference>
<dbReference type="SMART" id="SM00861">
    <property type="entry name" value="Transket_pyr"/>
    <property type="match status" value="1"/>
</dbReference>
<evidence type="ECO:0000256" key="4">
    <source>
        <dbReference type="ARBA" id="ARBA00022679"/>
    </source>
</evidence>
<dbReference type="InterPro" id="IPR020826">
    <property type="entry name" value="Transketolase_BS"/>
</dbReference>